<organism evidence="2 3">
    <name type="scientific">Zhenpiania hominis</name>
    <dbReference type="NCBI Taxonomy" id="2763644"/>
    <lineage>
        <taxon>Bacteria</taxon>
        <taxon>Bacillati</taxon>
        <taxon>Bacillota</taxon>
        <taxon>Clostridia</taxon>
        <taxon>Peptostreptococcales</taxon>
        <taxon>Anaerovoracaceae</taxon>
        <taxon>Zhenpiania</taxon>
    </lineage>
</organism>
<protein>
    <recommendedName>
        <fullName evidence="1">Flavodoxin-like domain-containing protein</fullName>
    </recommendedName>
</protein>
<sequence length="77" mass="8369">MQNGTYIKRKEFCDGKTIIPFTTHGGSGFSSNIETIAQLQPDAEVITEGLSISRESVADSGEEIRDWVDAFQLTSGS</sequence>
<name>A0A923NLQ1_9FIRM</name>
<keyword evidence="3" id="KW-1185">Reference proteome</keyword>
<accession>A0A923NLQ1</accession>
<dbReference type="GO" id="GO:0010181">
    <property type="term" value="F:FMN binding"/>
    <property type="evidence" value="ECO:0007669"/>
    <property type="project" value="InterPro"/>
</dbReference>
<dbReference type="PANTHER" id="PTHR39201">
    <property type="entry name" value="EXPORTED PROTEIN-RELATED"/>
    <property type="match status" value="1"/>
</dbReference>
<comment type="caution">
    <text evidence="2">The sequence shown here is derived from an EMBL/GenBank/DDBJ whole genome shotgun (WGS) entry which is preliminary data.</text>
</comment>
<dbReference type="EMBL" id="JACRYT010000019">
    <property type="protein sequence ID" value="MBC6680829.1"/>
    <property type="molecule type" value="Genomic_DNA"/>
</dbReference>
<dbReference type="Proteomes" id="UP000602647">
    <property type="component" value="Unassembled WGS sequence"/>
</dbReference>
<dbReference type="Pfam" id="PF12682">
    <property type="entry name" value="Flavodoxin_4"/>
    <property type="match status" value="1"/>
</dbReference>
<feature type="domain" description="Flavodoxin-like" evidence="1">
    <location>
        <begin position="5"/>
        <end position="69"/>
    </location>
</feature>
<reference evidence="2" key="1">
    <citation type="submission" date="2020-08" db="EMBL/GenBank/DDBJ databases">
        <title>Genome public.</title>
        <authorList>
            <person name="Liu C."/>
            <person name="Sun Q."/>
        </authorList>
    </citation>
    <scope>NUCLEOTIDE SEQUENCE</scope>
    <source>
        <strain evidence="2">BX12</strain>
    </source>
</reference>
<dbReference type="InterPro" id="IPR029039">
    <property type="entry name" value="Flavoprotein-like_sf"/>
</dbReference>
<dbReference type="InterPro" id="IPR008254">
    <property type="entry name" value="Flavodoxin/NO_synth"/>
</dbReference>
<dbReference type="GO" id="GO:0016651">
    <property type="term" value="F:oxidoreductase activity, acting on NAD(P)H"/>
    <property type="evidence" value="ECO:0007669"/>
    <property type="project" value="UniProtKB-ARBA"/>
</dbReference>
<dbReference type="RefSeq" id="WP_187303924.1">
    <property type="nucleotide sequence ID" value="NZ_CBCTON010000010.1"/>
</dbReference>
<evidence type="ECO:0000259" key="1">
    <source>
        <dbReference type="Pfam" id="PF12682"/>
    </source>
</evidence>
<dbReference type="Gene3D" id="3.40.50.360">
    <property type="match status" value="1"/>
</dbReference>
<evidence type="ECO:0000313" key="3">
    <source>
        <dbReference type="Proteomes" id="UP000602647"/>
    </source>
</evidence>
<proteinExistence type="predicted"/>
<evidence type="ECO:0000313" key="2">
    <source>
        <dbReference type="EMBL" id="MBC6680829.1"/>
    </source>
</evidence>
<dbReference type="PANTHER" id="PTHR39201:SF1">
    <property type="entry name" value="FLAVODOXIN-LIKE DOMAIN-CONTAINING PROTEIN"/>
    <property type="match status" value="1"/>
</dbReference>
<gene>
    <name evidence="2" type="ORF">H9L42_13450</name>
</gene>
<dbReference type="AlphaFoldDB" id="A0A923NLQ1"/>